<feature type="coiled-coil region" evidence="6">
    <location>
        <begin position="326"/>
        <end position="360"/>
    </location>
</feature>
<accession>A0ABR4N274</accession>
<evidence type="ECO:0000256" key="6">
    <source>
        <dbReference type="SAM" id="Coils"/>
    </source>
</evidence>
<reference evidence="9 10" key="1">
    <citation type="submission" date="2023-09" db="EMBL/GenBank/DDBJ databases">
        <title>Pangenome analysis of Batrachochytrium dendrobatidis and related Chytrids.</title>
        <authorList>
            <person name="Yacoub M.N."/>
            <person name="Stajich J.E."/>
            <person name="James T.Y."/>
        </authorList>
    </citation>
    <scope>NUCLEOTIDE SEQUENCE [LARGE SCALE GENOMIC DNA]</scope>
    <source>
        <strain evidence="9 10">JEL0888</strain>
    </source>
</reference>
<dbReference type="EMBL" id="JADGIZ020000044">
    <property type="protein sequence ID" value="KAL2913578.1"/>
    <property type="molecule type" value="Genomic_DNA"/>
</dbReference>
<feature type="domain" description="J" evidence="8">
    <location>
        <begin position="7"/>
        <end position="72"/>
    </location>
</feature>
<evidence type="ECO:0000256" key="5">
    <source>
        <dbReference type="ARBA" id="ARBA00023242"/>
    </source>
</evidence>
<gene>
    <name evidence="9" type="ORF">HK105_206880</name>
</gene>
<keyword evidence="6" id="KW-0175">Coiled coil</keyword>
<feature type="compositionally biased region" description="Basic and acidic residues" evidence="7">
    <location>
        <begin position="81"/>
        <end position="105"/>
    </location>
</feature>
<dbReference type="InterPro" id="IPR036869">
    <property type="entry name" value="J_dom_sf"/>
</dbReference>
<dbReference type="InterPro" id="IPR052094">
    <property type="entry name" value="Pre-mRNA-splicing_ERAD"/>
</dbReference>
<evidence type="ECO:0000256" key="7">
    <source>
        <dbReference type="SAM" id="MobiDB-lite"/>
    </source>
</evidence>
<dbReference type="Pfam" id="PF00226">
    <property type="entry name" value="DnaJ"/>
    <property type="match status" value="1"/>
</dbReference>
<keyword evidence="5" id="KW-0539">Nucleus</keyword>
<proteinExistence type="predicted"/>
<dbReference type="CDD" id="cd06257">
    <property type="entry name" value="DnaJ"/>
    <property type="match status" value="1"/>
</dbReference>
<dbReference type="PROSITE" id="PS50076">
    <property type="entry name" value="DNAJ_2"/>
    <property type="match status" value="1"/>
</dbReference>
<evidence type="ECO:0000256" key="2">
    <source>
        <dbReference type="ARBA" id="ARBA00004496"/>
    </source>
</evidence>
<evidence type="ECO:0000256" key="3">
    <source>
        <dbReference type="ARBA" id="ARBA00022490"/>
    </source>
</evidence>
<dbReference type="SUPFAM" id="SSF46565">
    <property type="entry name" value="Chaperone J-domain"/>
    <property type="match status" value="1"/>
</dbReference>
<dbReference type="Proteomes" id="UP001527925">
    <property type="component" value="Unassembled WGS sequence"/>
</dbReference>
<dbReference type="Gene3D" id="1.10.287.110">
    <property type="entry name" value="DnaJ domain"/>
    <property type="match status" value="1"/>
</dbReference>
<keyword evidence="3" id="KW-0963">Cytoplasm</keyword>
<comment type="caution">
    <text evidence="9">The sequence shown here is derived from an EMBL/GenBank/DDBJ whole genome shotgun (WGS) entry which is preliminary data.</text>
</comment>
<organism evidence="9 10">
    <name type="scientific">Polyrhizophydium stewartii</name>
    <dbReference type="NCBI Taxonomy" id="2732419"/>
    <lineage>
        <taxon>Eukaryota</taxon>
        <taxon>Fungi</taxon>
        <taxon>Fungi incertae sedis</taxon>
        <taxon>Chytridiomycota</taxon>
        <taxon>Chytridiomycota incertae sedis</taxon>
        <taxon>Chytridiomycetes</taxon>
        <taxon>Rhizophydiales</taxon>
        <taxon>Rhizophydiales incertae sedis</taxon>
        <taxon>Polyrhizophydium</taxon>
    </lineage>
</organism>
<sequence length="360" mass="40440">MASAEEDYYALLGLEFTATVQQIKKAFRHVAPGPARRGGWPRPPAAELFLRLTKARDVLSNDESRKAYDDLQRSKRLQQARFKEMDAQRQRDKRSLDEREKEAKRQRMATAAAGQQHIATEDEQRKMELERLREEGQRRMHALEQERRQAAAAGVALATLVDAARKAVAAADVVECTVKIKWRKDAPADRFSSALAVGEVLQPFGSVDRVLMGKQGKRDATVVFKDLYGAYAAIKAKEAGDARLADLALSWIAGPPKALEHIETALMGSDTVQPTPSSTGTAPATAQTLPKFVPTPSLRQFTPTSFPMQNASAGAGMDEYEKRTLLRMRQRERESLEREILEQEREILEQEREILEQERE</sequence>
<evidence type="ECO:0000256" key="1">
    <source>
        <dbReference type="ARBA" id="ARBA00004123"/>
    </source>
</evidence>
<protein>
    <recommendedName>
        <fullName evidence="8">J domain-containing protein</fullName>
    </recommendedName>
</protein>
<comment type="subcellular location">
    <subcellularLocation>
        <location evidence="2">Cytoplasm</location>
    </subcellularLocation>
    <subcellularLocation>
        <location evidence="1">Nucleus</location>
    </subcellularLocation>
</comment>
<keyword evidence="10" id="KW-1185">Reference proteome</keyword>
<feature type="region of interest" description="Disordered" evidence="7">
    <location>
        <begin position="69"/>
        <end position="124"/>
    </location>
</feature>
<evidence type="ECO:0000313" key="10">
    <source>
        <dbReference type="Proteomes" id="UP001527925"/>
    </source>
</evidence>
<dbReference type="PANTHER" id="PTHR44313">
    <property type="entry name" value="DNAJ HOMOLOG SUBFAMILY C MEMBER 17"/>
    <property type="match status" value="1"/>
</dbReference>
<keyword evidence="4" id="KW-0143">Chaperone</keyword>
<evidence type="ECO:0000256" key="4">
    <source>
        <dbReference type="ARBA" id="ARBA00023186"/>
    </source>
</evidence>
<dbReference type="InterPro" id="IPR001623">
    <property type="entry name" value="DnaJ_domain"/>
</dbReference>
<evidence type="ECO:0000259" key="8">
    <source>
        <dbReference type="PROSITE" id="PS50076"/>
    </source>
</evidence>
<name>A0ABR4N274_9FUNG</name>
<dbReference type="SMART" id="SM00271">
    <property type="entry name" value="DnaJ"/>
    <property type="match status" value="1"/>
</dbReference>
<dbReference type="PANTHER" id="PTHR44313:SF1">
    <property type="entry name" value="DNAJ HOMOLOG SUBFAMILY C MEMBER 17"/>
    <property type="match status" value="1"/>
</dbReference>
<evidence type="ECO:0000313" key="9">
    <source>
        <dbReference type="EMBL" id="KAL2913578.1"/>
    </source>
</evidence>